<evidence type="ECO:0000256" key="2">
    <source>
        <dbReference type="ARBA" id="ARBA00022688"/>
    </source>
</evidence>
<protein>
    <recommendedName>
        <fullName evidence="8">3-demethoxyubiquinol 3-hydroxylase</fullName>
        <shortName evidence="8">DMQ hydroxylase</shortName>
        <ecNumber evidence="8">1.14.99.60</ecNumber>
    </recommendedName>
    <alternativeName>
        <fullName evidence="8">2-nonaprenyl-3-methyl-6-methoxy-1,4-benzoquinol hydroxylase</fullName>
    </alternativeName>
</protein>
<reference evidence="9 10" key="1">
    <citation type="submission" date="2017-07" db="EMBL/GenBank/DDBJ databases">
        <title>Elstera cyanobacteriorum sp. nov., a novel bacterium isolated from cyanobacterial aggregates in a eutrophic lake.</title>
        <authorList>
            <person name="Cai H."/>
        </authorList>
    </citation>
    <scope>NUCLEOTIDE SEQUENCE [LARGE SCALE GENOMIC DNA]</scope>
    <source>
        <strain evidence="9 10">TH019</strain>
    </source>
</reference>
<feature type="binding site" evidence="8">
    <location>
        <position position="62"/>
    </location>
    <ligand>
        <name>Fe cation</name>
        <dbReference type="ChEBI" id="CHEBI:24875"/>
        <label>1</label>
    </ligand>
</feature>
<dbReference type="UniPathway" id="UPA00232"/>
<proteinExistence type="inferred from homology"/>
<dbReference type="PANTHER" id="PTHR11237:SF4">
    <property type="entry name" value="5-DEMETHOXYUBIQUINONE HYDROXYLASE, MITOCHONDRIAL"/>
    <property type="match status" value="1"/>
</dbReference>
<keyword evidence="5 8" id="KW-0408">Iron</keyword>
<dbReference type="SUPFAM" id="SSF47240">
    <property type="entry name" value="Ferritin-like"/>
    <property type="match status" value="1"/>
</dbReference>
<feature type="binding site" evidence="8">
    <location>
        <position position="146"/>
    </location>
    <ligand>
        <name>Fe cation</name>
        <dbReference type="ChEBI" id="CHEBI:24875"/>
        <label>1</label>
    </ligand>
</feature>
<feature type="binding site" evidence="8">
    <location>
        <position position="62"/>
    </location>
    <ligand>
        <name>Fe cation</name>
        <dbReference type="ChEBI" id="CHEBI:24875"/>
        <label>2</label>
    </ligand>
</feature>
<evidence type="ECO:0000256" key="1">
    <source>
        <dbReference type="ARBA" id="ARBA00004749"/>
    </source>
</evidence>
<evidence type="ECO:0000256" key="3">
    <source>
        <dbReference type="ARBA" id="ARBA00022723"/>
    </source>
</evidence>
<feature type="binding site" evidence="8">
    <location>
        <position position="31"/>
    </location>
    <ligand>
        <name>Fe cation</name>
        <dbReference type="ChEBI" id="CHEBI:24875"/>
        <label>1</label>
    </ligand>
</feature>
<keyword evidence="10" id="KW-1185">Reference proteome</keyword>
<evidence type="ECO:0000313" key="9">
    <source>
        <dbReference type="EMBL" id="OYQ19817.1"/>
    </source>
</evidence>
<dbReference type="AlphaFoldDB" id="A0A255XS31"/>
<comment type="function">
    <text evidence="8">Catalyzes the hydroxylation of 2-nonaprenyl-3-methyl-6-methoxy-1,4-benzoquinol during ubiquinone biosynthesis.</text>
</comment>
<keyword evidence="4 8" id="KW-0560">Oxidoreductase</keyword>
<dbReference type="RefSeq" id="WP_094408236.1">
    <property type="nucleotide sequence ID" value="NZ_BMJZ01000006.1"/>
</dbReference>
<dbReference type="Proteomes" id="UP000216361">
    <property type="component" value="Unassembled WGS sequence"/>
</dbReference>
<dbReference type="InterPro" id="IPR012347">
    <property type="entry name" value="Ferritin-like"/>
</dbReference>
<dbReference type="PANTHER" id="PTHR11237">
    <property type="entry name" value="COENZYME Q10 BIOSYNTHESIS PROTEIN 7"/>
    <property type="match status" value="1"/>
</dbReference>
<dbReference type="GO" id="GO:0005886">
    <property type="term" value="C:plasma membrane"/>
    <property type="evidence" value="ECO:0007669"/>
    <property type="project" value="UniProtKB-SubCell"/>
</dbReference>
<comment type="caution">
    <text evidence="9">The sequence shown here is derived from an EMBL/GenBank/DDBJ whole genome shotgun (WGS) entry which is preliminary data.</text>
</comment>
<evidence type="ECO:0000256" key="5">
    <source>
        <dbReference type="ARBA" id="ARBA00023004"/>
    </source>
</evidence>
<accession>A0A255XS31</accession>
<name>A0A255XS31_9PROT</name>
<evidence type="ECO:0000256" key="4">
    <source>
        <dbReference type="ARBA" id="ARBA00023002"/>
    </source>
</evidence>
<keyword evidence="8" id="KW-1003">Cell membrane</keyword>
<dbReference type="GO" id="GO:0006744">
    <property type="term" value="P:ubiquinone biosynthetic process"/>
    <property type="evidence" value="ECO:0007669"/>
    <property type="project" value="UniProtKB-UniRule"/>
</dbReference>
<dbReference type="OrthoDB" id="7559360at2"/>
<evidence type="ECO:0000313" key="10">
    <source>
        <dbReference type="Proteomes" id="UP000216361"/>
    </source>
</evidence>
<dbReference type="HAMAP" id="MF_01658">
    <property type="entry name" value="COQ7"/>
    <property type="match status" value="1"/>
</dbReference>
<dbReference type="EMBL" id="NOXS01000030">
    <property type="protein sequence ID" value="OYQ19817.1"/>
    <property type="molecule type" value="Genomic_DNA"/>
</dbReference>
<dbReference type="Pfam" id="PF03232">
    <property type="entry name" value="COQ7"/>
    <property type="match status" value="1"/>
</dbReference>
<feature type="binding site" evidence="8">
    <location>
        <position position="146"/>
    </location>
    <ligand>
        <name>Fe cation</name>
        <dbReference type="ChEBI" id="CHEBI:24875"/>
        <label>2</label>
    </ligand>
</feature>
<sequence length="185" mass="20299">MTASTPALPLPGDLTPAQDLERMIRVNHAGEYGAKRIYEGQLAFLRPNSPLRAKIEHMAAQEQEHLTAFEQELVARRIRPTALFPLWHVAGFALGAATALMGDKAAMACTIAVEEVIDQHYAEQSARLDAAEAPLKEKIEKFRAEELEHRDTGVAHGGREAVGYPVLEAAIKTGSRLAIWLAQRV</sequence>
<dbReference type="GO" id="GO:0008682">
    <property type="term" value="F:3-demethoxyubiquinol 3-hydroxylase activity"/>
    <property type="evidence" value="ECO:0007669"/>
    <property type="project" value="UniProtKB-EC"/>
</dbReference>
<evidence type="ECO:0000256" key="8">
    <source>
        <dbReference type="HAMAP-Rule" id="MF_01658"/>
    </source>
</evidence>
<evidence type="ECO:0000256" key="6">
    <source>
        <dbReference type="ARBA" id="ARBA00023033"/>
    </source>
</evidence>
<keyword evidence="6 8" id="KW-0503">Monooxygenase</keyword>
<keyword evidence="7 8" id="KW-0472">Membrane</keyword>
<feature type="binding site" evidence="8">
    <location>
        <position position="65"/>
    </location>
    <ligand>
        <name>Fe cation</name>
        <dbReference type="ChEBI" id="CHEBI:24875"/>
        <label>1</label>
    </ligand>
</feature>
<keyword evidence="3 8" id="KW-0479">Metal-binding</keyword>
<dbReference type="CDD" id="cd01042">
    <property type="entry name" value="DMQH"/>
    <property type="match status" value="1"/>
</dbReference>
<gene>
    <name evidence="8" type="primary">coq7</name>
    <name evidence="9" type="ORF">CHR90_06765</name>
</gene>
<comment type="pathway">
    <text evidence="1 8">Cofactor biosynthesis; ubiquinone biosynthesis.</text>
</comment>
<keyword evidence="9" id="KW-0830">Ubiquinone</keyword>
<dbReference type="GO" id="GO:0046872">
    <property type="term" value="F:metal ion binding"/>
    <property type="evidence" value="ECO:0007669"/>
    <property type="project" value="UniProtKB-KW"/>
</dbReference>
<dbReference type="InterPro" id="IPR009078">
    <property type="entry name" value="Ferritin-like_SF"/>
</dbReference>
<feature type="binding site" evidence="8">
    <location>
        <position position="149"/>
    </location>
    <ligand>
        <name>Fe cation</name>
        <dbReference type="ChEBI" id="CHEBI:24875"/>
        <label>2</label>
    </ligand>
</feature>
<comment type="catalytic activity">
    <reaction evidence="8">
        <text>a 5-methoxy-2-methyl-3-(all-trans-polyprenyl)benzene-1,4-diol + AH2 + O2 = a 3-demethylubiquinol + A + H2O</text>
        <dbReference type="Rhea" id="RHEA:50908"/>
        <dbReference type="Rhea" id="RHEA-COMP:10859"/>
        <dbReference type="Rhea" id="RHEA-COMP:10914"/>
        <dbReference type="ChEBI" id="CHEBI:13193"/>
        <dbReference type="ChEBI" id="CHEBI:15377"/>
        <dbReference type="ChEBI" id="CHEBI:15379"/>
        <dbReference type="ChEBI" id="CHEBI:17499"/>
        <dbReference type="ChEBI" id="CHEBI:84167"/>
        <dbReference type="ChEBI" id="CHEBI:84422"/>
        <dbReference type="EC" id="1.14.99.60"/>
    </reaction>
</comment>
<comment type="cofactor">
    <cofactor evidence="8">
        <name>Fe cation</name>
        <dbReference type="ChEBI" id="CHEBI:24875"/>
    </cofactor>
    <text evidence="8">Binds 2 iron ions per subunit.</text>
</comment>
<dbReference type="Gene3D" id="1.20.1260.10">
    <property type="match status" value="1"/>
</dbReference>
<feature type="binding site" evidence="8">
    <location>
        <position position="114"/>
    </location>
    <ligand>
        <name>Fe cation</name>
        <dbReference type="ChEBI" id="CHEBI:24875"/>
        <label>2</label>
    </ligand>
</feature>
<comment type="subcellular location">
    <subcellularLocation>
        <location evidence="8">Cell membrane</location>
        <topology evidence="8">Peripheral membrane protein</topology>
    </subcellularLocation>
</comment>
<keyword evidence="2 8" id="KW-0831">Ubiquinone biosynthesis</keyword>
<organism evidence="9 10">
    <name type="scientific">Elstera cyanobacteriorum</name>
    <dbReference type="NCBI Taxonomy" id="2022747"/>
    <lineage>
        <taxon>Bacteria</taxon>
        <taxon>Pseudomonadati</taxon>
        <taxon>Pseudomonadota</taxon>
        <taxon>Alphaproteobacteria</taxon>
        <taxon>Rhodospirillales</taxon>
        <taxon>Rhodospirillaceae</taxon>
        <taxon>Elstera</taxon>
    </lineage>
</organism>
<evidence type="ECO:0000256" key="7">
    <source>
        <dbReference type="ARBA" id="ARBA00023136"/>
    </source>
</evidence>
<dbReference type="InterPro" id="IPR011566">
    <property type="entry name" value="Ubq_synth_Coq7"/>
</dbReference>
<dbReference type="EC" id="1.14.99.60" evidence="8"/>
<comment type="similarity">
    <text evidence="8">Belongs to the COQ7 family.</text>
</comment>